<dbReference type="Pfam" id="PF02368">
    <property type="entry name" value="Big_2"/>
    <property type="match status" value="1"/>
</dbReference>
<dbReference type="SMART" id="SM00645">
    <property type="entry name" value="Pept_C1"/>
    <property type="match status" value="1"/>
</dbReference>
<dbReference type="Gene3D" id="2.60.40.1080">
    <property type="match status" value="2"/>
</dbReference>
<evidence type="ECO:0000256" key="1">
    <source>
        <dbReference type="SAM" id="MobiDB-lite"/>
    </source>
</evidence>
<evidence type="ECO:0000313" key="4">
    <source>
        <dbReference type="EMBL" id="MDZ5759101.1"/>
    </source>
</evidence>
<dbReference type="Pfam" id="PF00112">
    <property type="entry name" value="Peptidase_C1"/>
    <property type="match status" value="1"/>
</dbReference>
<feature type="chain" id="PRO_5043768364" evidence="2">
    <location>
        <begin position="25"/>
        <end position="858"/>
    </location>
</feature>
<keyword evidence="2" id="KW-0732">Signal</keyword>
<dbReference type="PANTHER" id="PTHR23019:SF0">
    <property type="entry name" value="NUCLEAR PORE MEMBRANE GLYCOPROTEIN 210"/>
    <property type="match status" value="1"/>
</dbReference>
<dbReference type="RefSeq" id="WP_322809045.1">
    <property type="nucleotide sequence ID" value="NZ_JAVBVO010000003.1"/>
</dbReference>
<reference evidence="4" key="1">
    <citation type="submission" date="2023-08" db="EMBL/GenBank/DDBJ databases">
        <title>Genomic characterization of piscicolin 126 produced by Carnobacterium maltaromaticum CM22 strain isolated from salmon (Salmo salar).</title>
        <authorList>
            <person name="Gonzalez-Gragera E."/>
            <person name="Garcia-Lopez J.D."/>
            <person name="Teso-Perez C."/>
            <person name="Gimenez-Hernandez I."/>
            <person name="Peralta-Sanchez J.M."/>
            <person name="Valdivia E."/>
            <person name="Montalban-Lopez M."/>
            <person name="Martin-Platero A.M."/>
            <person name="Banos A."/>
            <person name="Martinez-Bueno M."/>
        </authorList>
    </citation>
    <scope>NUCLEOTIDE SEQUENCE</scope>
    <source>
        <strain evidence="4">CM22</strain>
    </source>
</reference>
<accession>A0AAW9K040</accession>
<evidence type="ECO:0000313" key="5">
    <source>
        <dbReference type="Proteomes" id="UP001290462"/>
    </source>
</evidence>
<dbReference type="Pfam" id="PF18560">
    <property type="entry name" value="Lectin_like"/>
    <property type="match status" value="1"/>
</dbReference>
<dbReference type="InterPro" id="IPR038765">
    <property type="entry name" value="Papain-like_cys_pep_sf"/>
</dbReference>
<dbReference type="EMBL" id="JAVBVO010000003">
    <property type="protein sequence ID" value="MDZ5759101.1"/>
    <property type="molecule type" value="Genomic_DNA"/>
</dbReference>
<evidence type="ECO:0000259" key="3">
    <source>
        <dbReference type="SMART" id="SM00645"/>
    </source>
</evidence>
<dbReference type="Proteomes" id="UP001290462">
    <property type="component" value="Unassembled WGS sequence"/>
</dbReference>
<feature type="domain" description="Peptidase C1A papain C-terminal" evidence="3">
    <location>
        <begin position="67"/>
        <end position="346"/>
    </location>
</feature>
<dbReference type="SUPFAM" id="SSF49373">
    <property type="entry name" value="Invasin/intimin cell-adhesion fragments"/>
    <property type="match status" value="1"/>
</dbReference>
<dbReference type="PANTHER" id="PTHR23019">
    <property type="entry name" value="NUCLEAR PORE MEMBRANE GLYCOPROTEIN GP210-RELATED"/>
    <property type="match status" value="1"/>
</dbReference>
<feature type="region of interest" description="Disordered" evidence="1">
    <location>
        <begin position="32"/>
        <end position="79"/>
    </location>
</feature>
<feature type="compositionally biased region" description="Polar residues" evidence="1">
    <location>
        <begin position="45"/>
        <end position="56"/>
    </location>
</feature>
<organism evidence="4 5">
    <name type="scientific">Carnobacterium maltaromaticum</name>
    <name type="common">Carnobacterium piscicola</name>
    <dbReference type="NCBI Taxonomy" id="2751"/>
    <lineage>
        <taxon>Bacteria</taxon>
        <taxon>Bacillati</taxon>
        <taxon>Bacillota</taxon>
        <taxon>Bacilli</taxon>
        <taxon>Lactobacillales</taxon>
        <taxon>Carnobacteriaceae</taxon>
        <taxon>Carnobacterium</taxon>
    </lineage>
</organism>
<comment type="caution">
    <text evidence="4">The sequence shown here is derived from an EMBL/GenBank/DDBJ whole genome shotgun (WGS) entry which is preliminary data.</text>
</comment>
<dbReference type="InterPro" id="IPR008964">
    <property type="entry name" value="Invasin/intimin_cell_adhesion"/>
</dbReference>
<name>A0AAW9K040_CARML</name>
<dbReference type="CDD" id="cd02619">
    <property type="entry name" value="Peptidase_C1"/>
    <property type="match status" value="1"/>
</dbReference>
<proteinExistence type="predicted"/>
<dbReference type="InterPro" id="IPR000668">
    <property type="entry name" value="Peptidase_C1A_C"/>
</dbReference>
<dbReference type="InterPro" id="IPR003343">
    <property type="entry name" value="Big_2"/>
</dbReference>
<sequence length="858" mass="96939">MKKIMVGLLLSTYFLCGTSLHVFAESETPPEPILIRPIDSEDSKGSLNSNEPNVPQSKLGPKKRLSLPDKLDPRGTNQEIPVRNQVGDLCWAYSSTDIITANYKKQTGTQQILSPNFYNFYSAENAFSDGFNPNTIILNKTKDAITNRKLNNGGFHNYPLFQNILGNRGTAEIDFAMPNVVSQNQPLLKEKFDGLEANKTDVAINEIKQIPFNSYEITDSERKLKIEKIKQFIQESGAVTYNYNSETISHSSFKKYYNNTTKASYVPNADFNKIPNYLDFGRPTIDHTVTIVGWDNDFSKTNFAIQPEQNGAFIVKNSWGISSGDQGYFYVSYDDIFVTTGAFYSVTTAEPTDHIQGYVNSTSDAWGEVAQTTNSDNKIYLAANFQTKNTEELLKTVAFLTVQNNIDYKIYYLDRKLESESFNSAILTDLIAEGKQEEAGMRNIPIKEKTLPVNKNYSIIIELTYPTDLAIQNFTAQTVKKEDQEDRAPVLQPGDTLVSLNNNRWRNTSKGEYWRNNFNLYITVGTNDSPNEENTISSIIINDKIEPKLVYQNKPLQLDTTIMPESVKKNELVWSSNDPDIAEVDQFGKVTAKTHGRTTIRVSSKQNSEIFDELSIITDDHGCTTDTSTRLAIGEPMVGMIDIDRDEYVPENAWYNQGDVFTYLIPEDGSYTVHGYGMKPDQTQDLIGTDFMTNGKSRYLAVADQFFTQQLKKGDLVEISVWPHMLGMNNPLGGWNKTTVGTRYSISFDKTSNFDYGKLTWANSGGETKETLKTNFKVGEKDQFKGSVIDSNIQDPFYTNNNSFYFASTWKSSKPKVATINEKTGELEALSSGETVLYNTYYLHWWNKIEESIKIVVE</sequence>
<feature type="signal peptide" evidence="2">
    <location>
        <begin position="1"/>
        <end position="24"/>
    </location>
</feature>
<dbReference type="InterPro" id="IPR040528">
    <property type="entry name" value="Lectin-like"/>
</dbReference>
<dbReference type="GO" id="GO:0006508">
    <property type="term" value="P:proteolysis"/>
    <property type="evidence" value="ECO:0007669"/>
    <property type="project" value="InterPro"/>
</dbReference>
<dbReference type="SUPFAM" id="SSF54001">
    <property type="entry name" value="Cysteine proteinases"/>
    <property type="match status" value="1"/>
</dbReference>
<dbReference type="Gene3D" id="3.90.70.10">
    <property type="entry name" value="Cysteine proteinases"/>
    <property type="match status" value="1"/>
</dbReference>
<protein>
    <submittedName>
        <fullName evidence="4">Ig-like domain-containing protein</fullName>
    </submittedName>
</protein>
<gene>
    <name evidence="4" type="ORF">RAK27_10570</name>
</gene>
<evidence type="ECO:0000256" key="2">
    <source>
        <dbReference type="SAM" id="SignalP"/>
    </source>
</evidence>
<dbReference type="AlphaFoldDB" id="A0AAW9K040"/>
<dbReference type="GO" id="GO:0008234">
    <property type="term" value="F:cysteine-type peptidase activity"/>
    <property type="evidence" value="ECO:0007669"/>
    <property type="project" value="InterPro"/>
</dbReference>
<dbReference type="InterPro" id="IPR045197">
    <property type="entry name" value="NUP210-like"/>
</dbReference>